<name>A0A1C4XAE9_9ACTN</name>
<protein>
    <recommendedName>
        <fullName evidence="3">DUF892 family protein</fullName>
    </recommendedName>
</protein>
<reference evidence="2" key="1">
    <citation type="submission" date="2016-06" db="EMBL/GenBank/DDBJ databases">
        <authorList>
            <person name="Varghese N."/>
            <person name="Submissions Spin"/>
        </authorList>
    </citation>
    <scope>NUCLEOTIDE SEQUENCE [LARGE SCALE GENOMIC DNA]</scope>
    <source>
        <strain evidence="2">DSM 44875</strain>
    </source>
</reference>
<evidence type="ECO:0000313" key="2">
    <source>
        <dbReference type="Proteomes" id="UP000198243"/>
    </source>
</evidence>
<dbReference type="OrthoDB" id="669978at2"/>
<dbReference type="RefSeq" id="WP_089020260.1">
    <property type="nucleotide sequence ID" value="NZ_LT607412.1"/>
</dbReference>
<evidence type="ECO:0008006" key="3">
    <source>
        <dbReference type="Google" id="ProtNLM"/>
    </source>
</evidence>
<evidence type="ECO:0000313" key="1">
    <source>
        <dbReference type="EMBL" id="SCF05523.1"/>
    </source>
</evidence>
<keyword evidence="2" id="KW-1185">Reference proteome</keyword>
<organism evidence="1 2">
    <name type="scientific">Micromonospora coriariae</name>
    <dbReference type="NCBI Taxonomy" id="285665"/>
    <lineage>
        <taxon>Bacteria</taxon>
        <taxon>Bacillati</taxon>
        <taxon>Actinomycetota</taxon>
        <taxon>Actinomycetes</taxon>
        <taxon>Micromonosporales</taxon>
        <taxon>Micromonosporaceae</taxon>
        <taxon>Micromonospora</taxon>
    </lineage>
</organism>
<sequence length="152" mass="16860">MHLAHYLGLLHRAQVNLADAFRQVAEAHAEEPDIQHLCQQQAQRCDAHAERLQPFAARYAEEAPDEPDRLHSQLFTGTRTGGLGLLRDLQDLYLMAAECDIAWTVVGQAAHGARDEELLATVQGCEGETAIQLKWLRSRMKQAAPQALVVAD</sequence>
<dbReference type="Proteomes" id="UP000198243">
    <property type="component" value="Chromosome I"/>
</dbReference>
<dbReference type="EMBL" id="LT607412">
    <property type="protein sequence ID" value="SCF05523.1"/>
    <property type="molecule type" value="Genomic_DNA"/>
</dbReference>
<proteinExistence type="predicted"/>
<gene>
    <name evidence="1" type="ORF">GA0070607_4952</name>
</gene>
<accession>A0A1C4XAE9</accession>
<dbReference type="AlphaFoldDB" id="A0A1C4XAE9"/>